<feature type="transmembrane region" description="Helical" evidence="1">
    <location>
        <begin position="97"/>
        <end position="116"/>
    </location>
</feature>
<name>A0A8E3V744_9ALPH</name>
<accession>A0A8E3V744</accession>
<keyword evidence="1" id="KW-0472">Membrane</keyword>
<gene>
    <name evidence="2" type="primary">RLORF4</name>
</gene>
<organism evidence="2">
    <name type="scientific">Gallid alphaherpesvirus 2</name>
    <dbReference type="NCBI Taxonomy" id="10390"/>
    <lineage>
        <taxon>Viruses</taxon>
        <taxon>Duplodnaviria</taxon>
        <taxon>Heunggongvirae</taxon>
        <taxon>Peploviricota</taxon>
        <taxon>Herviviricetes</taxon>
        <taxon>Herpesvirales</taxon>
        <taxon>Orthoherpesviridae</taxon>
        <taxon>Alphaherpesvirinae</taxon>
        <taxon>Mardivirus</taxon>
        <taxon>Mardivirus gallidalpha2</taxon>
    </lineage>
</organism>
<dbReference type="EMBL" id="MN307134">
    <property type="protein sequence ID" value="QHF16784.1"/>
    <property type="molecule type" value="Genomic_DNA"/>
</dbReference>
<sequence>MRQLCMTRMRMGECICACPWVKNQACANNHTYGPCLFWVIGLPMLFGGKGRMRTAESGLRMRFGLPMRFVGRGRMRTAVSGLRMRVVCRGCMRTAKFIVVLVFCYAGVVGIFSYTFKGPHSLVFQYYHLLMQTPVHFSVSML</sequence>
<keyword evidence="1" id="KW-1133">Transmembrane helix</keyword>
<evidence type="ECO:0000256" key="1">
    <source>
        <dbReference type="SAM" id="Phobius"/>
    </source>
</evidence>
<evidence type="ECO:0000313" key="2">
    <source>
        <dbReference type="EMBL" id="QHF16784.1"/>
    </source>
</evidence>
<keyword evidence="1" id="KW-0812">Transmembrane</keyword>
<proteinExistence type="predicted"/>
<protein>
    <submittedName>
        <fullName evidence="2">RLORF4</fullName>
    </submittedName>
</protein>
<reference evidence="2" key="1">
    <citation type="journal article" name="Vet. Microbiol.">
        <title>Natural co-infection with two virulent wild strains of Marek's disease virus in a commercial layer flock.</title>
        <authorList>
            <person name="Yu Z."/>
            <person name="Zhang Y."/>
            <person name="Lan X."/>
            <person name="Wang Y."/>
            <person name="Zhang F."/>
            <person name="Gao Y."/>
            <person name="Li K."/>
            <person name="Gao L."/>
            <person name="Pan Q."/>
            <person name="Qi X."/>
            <person name="Cui H."/>
            <person name="Zhou L."/>
            <person name="Sun G."/>
            <person name="Wang X."/>
            <person name="Liu C."/>
        </authorList>
    </citation>
    <scope>NUCLEOTIDE SEQUENCE</scope>
    <source>
        <strain evidence="2">AH3C</strain>
    </source>
</reference>